<dbReference type="Proteomes" id="UP001054889">
    <property type="component" value="Unassembled WGS sequence"/>
</dbReference>
<evidence type="ECO:0000313" key="1">
    <source>
        <dbReference type="EMBL" id="GJM91660.1"/>
    </source>
</evidence>
<evidence type="ECO:0000313" key="2">
    <source>
        <dbReference type="Proteomes" id="UP001054889"/>
    </source>
</evidence>
<reference evidence="1" key="2">
    <citation type="submission" date="2021-12" db="EMBL/GenBank/DDBJ databases">
        <title>Resequencing data analysis of finger millet.</title>
        <authorList>
            <person name="Hatakeyama M."/>
            <person name="Aluri S."/>
            <person name="Balachadran M.T."/>
            <person name="Sivarajan S.R."/>
            <person name="Poveda L."/>
            <person name="Shimizu-Inatsugi R."/>
            <person name="Schlapbach R."/>
            <person name="Sreeman S.M."/>
            <person name="Shimizu K.K."/>
        </authorList>
    </citation>
    <scope>NUCLEOTIDE SEQUENCE</scope>
</reference>
<organism evidence="1 2">
    <name type="scientific">Eleusine coracana subsp. coracana</name>
    <dbReference type="NCBI Taxonomy" id="191504"/>
    <lineage>
        <taxon>Eukaryota</taxon>
        <taxon>Viridiplantae</taxon>
        <taxon>Streptophyta</taxon>
        <taxon>Embryophyta</taxon>
        <taxon>Tracheophyta</taxon>
        <taxon>Spermatophyta</taxon>
        <taxon>Magnoliopsida</taxon>
        <taxon>Liliopsida</taxon>
        <taxon>Poales</taxon>
        <taxon>Poaceae</taxon>
        <taxon>PACMAD clade</taxon>
        <taxon>Chloridoideae</taxon>
        <taxon>Cynodonteae</taxon>
        <taxon>Eleusininae</taxon>
        <taxon>Eleusine</taxon>
    </lineage>
</organism>
<reference evidence="1" key="1">
    <citation type="journal article" date="2018" name="DNA Res.">
        <title>Multiple hybrid de novo genome assembly of finger millet, an orphan allotetraploid crop.</title>
        <authorList>
            <person name="Hatakeyama M."/>
            <person name="Aluri S."/>
            <person name="Balachadran M.T."/>
            <person name="Sivarajan S.R."/>
            <person name="Patrignani A."/>
            <person name="Gruter S."/>
            <person name="Poveda L."/>
            <person name="Shimizu-Inatsugi R."/>
            <person name="Baeten J."/>
            <person name="Francoijs K.J."/>
            <person name="Nataraja K.N."/>
            <person name="Reddy Y.A.N."/>
            <person name="Phadnis S."/>
            <person name="Ravikumar R.L."/>
            <person name="Schlapbach R."/>
            <person name="Sreeman S.M."/>
            <person name="Shimizu K.K."/>
        </authorList>
    </citation>
    <scope>NUCLEOTIDE SEQUENCE</scope>
</reference>
<proteinExistence type="predicted"/>
<dbReference type="EMBL" id="BQKI01000003">
    <property type="protein sequence ID" value="GJM91660.1"/>
    <property type="molecule type" value="Genomic_DNA"/>
</dbReference>
<gene>
    <name evidence="1" type="primary">ga08059</name>
    <name evidence="1" type="ORF">PR202_ga08059</name>
</gene>
<accession>A0AAV5C177</accession>
<protein>
    <submittedName>
        <fullName evidence="1">Uncharacterized protein</fullName>
    </submittedName>
</protein>
<name>A0AAV5C177_ELECO</name>
<dbReference type="AlphaFoldDB" id="A0AAV5C177"/>
<sequence length="138" mass="14513">MARGHLACVRGLGRRTPDSLRCRPASRGPDGLRWWGGEAQPARAAARGPGWPGQAAAAAELGQRAGRATYRMRAARLGGAALGEAAGVEAADLQIELGGRLQCGIWELGVQDNGGNFGGEKTKWKKEESTTGRAKYLC</sequence>
<keyword evidence="2" id="KW-1185">Reference proteome</keyword>
<comment type="caution">
    <text evidence="1">The sequence shown here is derived from an EMBL/GenBank/DDBJ whole genome shotgun (WGS) entry which is preliminary data.</text>
</comment>